<feature type="chain" id="PRO_5008051804" description="PA domain-containing protein" evidence="12">
    <location>
        <begin position="21"/>
        <end position="582"/>
    </location>
</feature>
<evidence type="ECO:0000256" key="2">
    <source>
        <dbReference type="ARBA" id="ARBA00004337"/>
    </source>
</evidence>
<accession>A0A176VI14</accession>
<feature type="transmembrane region" description="Helical" evidence="11">
    <location>
        <begin position="382"/>
        <end position="403"/>
    </location>
</feature>
<dbReference type="PANTHER" id="PTHR12174">
    <property type="entry name" value="SIGNAL PEPTIDE PEPTIDASE"/>
    <property type="match status" value="1"/>
</dbReference>
<dbReference type="GO" id="GO:0005765">
    <property type="term" value="C:lysosomal membrane"/>
    <property type="evidence" value="ECO:0007669"/>
    <property type="project" value="TreeGrafter"/>
</dbReference>
<keyword evidence="4 11" id="KW-0812">Transmembrane</keyword>
<dbReference type="InterPro" id="IPR007369">
    <property type="entry name" value="Peptidase_A22B_SPP"/>
</dbReference>
<comment type="subcellular location">
    <subcellularLocation>
        <location evidence="2">Endosome membrane</location>
        <topology evidence="2">Multi-pass membrane protein</topology>
    </subcellularLocation>
</comment>
<dbReference type="InterPro" id="IPR046450">
    <property type="entry name" value="PA_dom_sf"/>
</dbReference>
<evidence type="ECO:0000256" key="6">
    <source>
        <dbReference type="ARBA" id="ARBA00022753"/>
    </source>
</evidence>
<sequence length="582" mass="64135">MLRLLLPALLLLAYAQGVRGDDDIVQPDDEKAPKMPGCDNDFVLLAGVSTQDKLVLAYNAKNRLSYSCGSNIPTLVKIRNWIDGRESGEFVGVSARFGAPIKQHKKDAPGAPLALVKPPTLCQNYTSEGELNGFAALAQRGNCTFTTKARIAQVAGAVALLVVNDMEELYKMVCTENDTFTDITIPAVMLPKSAGETLQNALHSGSEVRVLFYSPKRPLVDVAEVFLWLMAVGTILGASYWSAWSAKEAANEHYRRLKSGILPLTWSVVSVSKSFEGNIEFFLQQSFLTSLEMPDGYLVDQEQDDKDVVDISVASALLFLVMASGFLLLLYKFMSDWFLLLLVILFCIGGVEGLQTCLTAFLSRWFPHAASSYVNLPYFGTVSALTLVVSPFCITFAVLWACFRHLSFAWIAQDILVSTVLLSCAFLYDIFWVFISPVFFHESVMIVVARGDKSGGEGIPMLLKVPRLFDPWGGYSIIGFGDILLPGLLVAFCLRYDWAAKKTLYGGYFLWSTVGYGLGLFLTYVALNLMNGNGQPALLYIVPCTLGTVIALGWWREEFGILWNKGERQQLTDLPTTRASGT</sequence>
<evidence type="ECO:0000313" key="14">
    <source>
        <dbReference type="EMBL" id="OAE19436.1"/>
    </source>
</evidence>
<dbReference type="Proteomes" id="UP000077202">
    <property type="component" value="Unassembled WGS sequence"/>
</dbReference>
<keyword evidence="5 12" id="KW-0732">Signal</keyword>
<feature type="transmembrane region" description="Helical" evidence="11">
    <location>
        <begin position="506"/>
        <end position="525"/>
    </location>
</feature>
<feature type="domain" description="PA" evidence="13">
    <location>
        <begin position="112"/>
        <end position="198"/>
    </location>
</feature>
<dbReference type="PANTHER" id="PTHR12174:SF75">
    <property type="entry name" value="SIGNAL PEPTIDE PEPTIDASE-LIKE 2"/>
    <property type="match status" value="1"/>
</dbReference>
<dbReference type="Gene3D" id="3.50.30.30">
    <property type="match status" value="1"/>
</dbReference>
<dbReference type="GO" id="GO:0098553">
    <property type="term" value="C:lumenal side of endoplasmic reticulum membrane"/>
    <property type="evidence" value="ECO:0007669"/>
    <property type="project" value="TreeGrafter"/>
</dbReference>
<dbReference type="GO" id="GO:0098554">
    <property type="term" value="C:cytoplasmic side of endoplasmic reticulum membrane"/>
    <property type="evidence" value="ECO:0007669"/>
    <property type="project" value="TreeGrafter"/>
</dbReference>
<evidence type="ECO:0000256" key="7">
    <source>
        <dbReference type="ARBA" id="ARBA00022801"/>
    </source>
</evidence>
<feature type="transmembrane region" description="Helical" evidence="11">
    <location>
        <begin position="415"/>
        <end position="435"/>
    </location>
</feature>
<protein>
    <recommendedName>
        <fullName evidence="13">PA domain-containing protein</fullName>
    </recommendedName>
</protein>
<organism evidence="14 15">
    <name type="scientific">Marchantia polymorpha subsp. ruderalis</name>
    <dbReference type="NCBI Taxonomy" id="1480154"/>
    <lineage>
        <taxon>Eukaryota</taxon>
        <taxon>Viridiplantae</taxon>
        <taxon>Streptophyta</taxon>
        <taxon>Embryophyta</taxon>
        <taxon>Marchantiophyta</taxon>
        <taxon>Marchantiopsida</taxon>
        <taxon>Marchantiidae</taxon>
        <taxon>Marchantiales</taxon>
        <taxon>Marchantiaceae</taxon>
        <taxon>Marchantia</taxon>
    </lineage>
</organism>
<comment type="similarity">
    <text evidence="3">Belongs to the peptidase A22B family.</text>
</comment>
<dbReference type="GO" id="GO:0010008">
    <property type="term" value="C:endosome membrane"/>
    <property type="evidence" value="ECO:0007669"/>
    <property type="project" value="UniProtKB-SubCell"/>
</dbReference>
<dbReference type="GO" id="GO:0030660">
    <property type="term" value="C:Golgi-associated vesicle membrane"/>
    <property type="evidence" value="ECO:0007669"/>
    <property type="project" value="TreeGrafter"/>
</dbReference>
<dbReference type="GO" id="GO:0042500">
    <property type="term" value="F:aspartic endopeptidase activity, intramembrane cleaving"/>
    <property type="evidence" value="ECO:0007669"/>
    <property type="project" value="InterPro"/>
</dbReference>
<gene>
    <name evidence="14" type="ORF">AXG93_1040s1000</name>
</gene>
<evidence type="ECO:0000256" key="10">
    <source>
        <dbReference type="ARBA" id="ARBA00023180"/>
    </source>
</evidence>
<dbReference type="InterPro" id="IPR003137">
    <property type="entry name" value="PA_domain"/>
</dbReference>
<evidence type="ECO:0000256" key="9">
    <source>
        <dbReference type="ARBA" id="ARBA00023136"/>
    </source>
</evidence>
<keyword evidence="6" id="KW-0967">Endosome</keyword>
<feature type="transmembrane region" description="Helical" evidence="11">
    <location>
        <begin position="338"/>
        <end position="362"/>
    </location>
</feature>
<evidence type="ECO:0000256" key="5">
    <source>
        <dbReference type="ARBA" id="ARBA00022729"/>
    </source>
</evidence>
<feature type="transmembrane region" description="Helical" evidence="11">
    <location>
        <begin position="311"/>
        <end position="331"/>
    </location>
</feature>
<evidence type="ECO:0000256" key="12">
    <source>
        <dbReference type="SAM" id="SignalP"/>
    </source>
</evidence>
<comment type="function">
    <text evidence="1">Intramembrane-cleaving aspartic protease (I-CLiP) that cleaves type II membrane signal peptides in the hydrophobic plane of the membrane.</text>
</comment>
<name>A0A176VI14_MARPO</name>
<keyword evidence="7" id="KW-0378">Hydrolase</keyword>
<feature type="transmembrane region" description="Helical" evidence="11">
    <location>
        <begin position="537"/>
        <end position="555"/>
    </location>
</feature>
<dbReference type="Pfam" id="PF04258">
    <property type="entry name" value="Peptidase_A22B"/>
    <property type="match status" value="1"/>
</dbReference>
<feature type="signal peptide" evidence="12">
    <location>
        <begin position="1"/>
        <end position="20"/>
    </location>
</feature>
<keyword evidence="9 11" id="KW-0472">Membrane</keyword>
<evidence type="ECO:0000313" key="15">
    <source>
        <dbReference type="Proteomes" id="UP000077202"/>
    </source>
</evidence>
<evidence type="ECO:0000256" key="8">
    <source>
        <dbReference type="ARBA" id="ARBA00022989"/>
    </source>
</evidence>
<evidence type="ECO:0000256" key="1">
    <source>
        <dbReference type="ARBA" id="ARBA00003012"/>
    </source>
</evidence>
<keyword evidence="10" id="KW-0325">Glycoprotein</keyword>
<evidence type="ECO:0000256" key="4">
    <source>
        <dbReference type="ARBA" id="ARBA00022692"/>
    </source>
</evidence>
<keyword evidence="15" id="KW-1185">Reference proteome</keyword>
<dbReference type="EMBL" id="LVLJ01003850">
    <property type="protein sequence ID" value="OAE19436.1"/>
    <property type="molecule type" value="Genomic_DNA"/>
</dbReference>
<evidence type="ECO:0000256" key="3">
    <source>
        <dbReference type="ARBA" id="ARBA00006859"/>
    </source>
</evidence>
<reference evidence="14" key="1">
    <citation type="submission" date="2016-03" db="EMBL/GenBank/DDBJ databases">
        <title>Mechanisms controlling the formation of the plant cell surface in tip-growing cells are functionally conserved among land plants.</title>
        <authorList>
            <person name="Honkanen S."/>
            <person name="Jones V.A."/>
            <person name="Morieri G."/>
            <person name="Champion C."/>
            <person name="Hetherington A.J."/>
            <person name="Kelly S."/>
            <person name="Saint-Marcoux D."/>
            <person name="Proust H."/>
            <person name="Prescott H."/>
            <person name="Dolan L."/>
        </authorList>
    </citation>
    <scope>NUCLEOTIDE SEQUENCE [LARGE SCALE GENOMIC DNA]</scope>
    <source>
        <tissue evidence="14">Whole gametophyte</tissue>
    </source>
</reference>
<proteinExistence type="inferred from homology"/>
<evidence type="ECO:0000256" key="11">
    <source>
        <dbReference type="SAM" id="Phobius"/>
    </source>
</evidence>
<dbReference type="GO" id="GO:0033619">
    <property type="term" value="P:membrane protein proteolysis"/>
    <property type="evidence" value="ECO:0007669"/>
    <property type="project" value="TreeGrafter"/>
</dbReference>
<dbReference type="AlphaFoldDB" id="A0A176VI14"/>
<keyword evidence="8 11" id="KW-1133">Transmembrane helix</keyword>
<dbReference type="SMART" id="SM00730">
    <property type="entry name" value="PSN"/>
    <property type="match status" value="1"/>
</dbReference>
<evidence type="ECO:0000259" key="13">
    <source>
        <dbReference type="Pfam" id="PF02225"/>
    </source>
</evidence>
<dbReference type="Pfam" id="PF02225">
    <property type="entry name" value="PA"/>
    <property type="match status" value="1"/>
</dbReference>
<dbReference type="FunFam" id="3.50.30.30:FF:000007">
    <property type="entry name" value="Signal peptide peptidase-like 3"/>
    <property type="match status" value="1"/>
</dbReference>
<feature type="transmembrane region" description="Helical" evidence="11">
    <location>
        <begin position="472"/>
        <end position="494"/>
    </location>
</feature>
<dbReference type="SUPFAM" id="SSF52025">
    <property type="entry name" value="PA domain"/>
    <property type="match status" value="1"/>
</dbReference>
<dbReference type="InterPro" id="IPR006639">
    <property type="entry name" value="Preselin/SPP"/>
</dbReference>
<comment type="caution">
    <text evidence="14">The sequence shown here is derived from an EMBL/GenBank/DDBJ whole genome shotgun (WGS) entry which is preliminary data.</text>
</comment>